<dbReference type="PROSITE" id="PS51257">
    <property type="entry name" value="PROKAR_LIPOPROTEIN"/>
    <property type="match status" value="1"/>
</dbReference>
<gene>
    <name evidence="3" type="ORF">GCM10010383_74920</name>
</gene>
<dbReference type="RefSeq" id="WP_190054751.1">
    <property type="nucleotide sequence ID" value="NZ_BMWC01000018.1"/>
</dbReference>
<dbReference type="Proteomes" id="UP000617743">
    <property type="component" value="Unassembled WGS sequence"/>
</dbReference>
<feature type="signal peptide" evidence="2">
    <location>
        <begin position="1"/>
        <end position="26"/>
    </location>
</feature>
<dbReference type="EMBL" id="BMWC01000018">
    <property type="protein sequence ID" value="GGX33631.1"/>
    <property type="molecule type" value="Genomic_DNA"/>
</dbReference>
<reference evidence="4" key="1">
    <citation type="journal article" date="2019" name="Int. J. Syst. Evol. Microbiol.">
        <title>The Global Catalogue of Microorganisms (GCM) 10K type strain sequencing project: providing services to taxonomists for standard genome sequencing and annotation.</title>
        <authorList>
            <consortium name="The Broad Institute Genomics Platform"/>
            <consortium name="The Broad Institute Genome Sequencing Center for Infectious Disease"/>
            <person name="Wu L."/>
            <person name="Ma J."/>
        </authorList>
    </citation>
    <scope>NUCLEOTIDE SEQUENCE [LARGE SCALE GENOMIC DNA]</scope>
    <source>
        <strain evidence="4">JCM 4866</strain>
    </source>
</reference>
<feature type="chain" id="PRO_5046692692" description="Lipoprotein" evidence="2">
    <location>
        <begin position="27"/>
        <end position="426"/>
    </location>
</feature>
<proteinExistence type="predicted"/>
<organism evidence="3 4">
    <name type="scientific">Streptomyces lomondensis</name>
    <dbReference type="NCBI Taxonomy" id="68229"/>
    <lineage>
        <taxon>Bacteria</taxon>
        <taxon>Bacillati</taxon>
        <taxon>Actinomycetota</taxon>
        <taxon>Actinomycetes</taxon>
        <taxon>Kitasatosporales</taxon>
        <taxon>Streptomycetaceae</taxon>
        <taxon>Streptomyces</taxon>
    </lineage>
</organism>
<evidence type="ECO:0008006" key="5">
    <source>
        <dbReference type="Google" id="ProtNLM"/>
    </source>
</evidence>
<accession>A0ABQ2XV77</accession>
<feature type="region of interest" description="Disordered" evidence="1">
    <location>
        <begin position="23"/>
        <end position="48"/>
    </location>
</feature>
<evidence type="ECO:0000313" key="3">
    <source>
        <dbReference type="EMBL" id="GGX33631.1"/>
    </source>
</evidence>
<sequence>MRSPVRASVIALAAVALVASCTGSPADGGGSPAATGSPTRKALDLSGDPRAAAPLTFDSKAAHVLPTGLADDPTIALYGRAAWLAHASGVTMYNLATGKAVTTITTRNTPTYDLPAPRDLSKKQADMISERVSHPAPVRIGGVPAMLTVVPVQLAKQGKGSAQAGFEVIAARADNGKLIWRLPVDIYGEPDGKLGALQVATGDGVAAVTWTEDDYAQGTFAVSLDDEPRMVWQRAGFWKLGGSSDALVGFRDDPDQEYPLTGVAPADGRDLWSKKMPQGTLTSINGSPFAKFERDGSKRAQLIDVTTGDFVLSERAGLTSRMECSQGEGGTVVLCASKQDGALAVDNAGKILWRRAAGDGAKDWGATLEADFKDLFYARGNHGTLVVDGRTGRTVSADAGIVPDRVNAYAALVYTDTGTEVHLAER</sequence>
<protein>
    <recommendedName>
        <fullName evidence="5">Lipoprotein</fullName>
    </recommendedName>
</protein>
<evidence type="ECO:0000256" key="2">
    <source>
        <dbReference type="SAM" id="SignalP"/>
    </source>
</evidence>
<evidence type="ECO:0000313" key="4">
    <source>
        <dbReference type="Proteomes" id="UP000617743"/>
    </source>
</evidence>
<evidence type="ECO:0000256" key="1">
    <source>
        <dbReference type="SAM" id="MobiDB-lite"/>
    </source>
</evidence>
<name>A0ABQ2XV77_9ACTN</name>
<keyword evidence="2" id="KW-0732">Signal</keyword>
<keyword evidence="4" id="KW-1185">Reference proteome</keyword>
<comment type="caution">
    <text evidence="3">The sequence shown here is derived from an EMBL/GenBank/DDBJ whole genome shotgun (WGS) entry which is preliminary data.</text>
</comment>